<dbReference type="GO" id="GO:0006302">
    <property type="term" value="P:double-strand break repair"/>
    <property type="evidence" value="ECO:0007669"/>
    <property type="project" value="TreeGrafter"/>
</dbReference>
<gene>
    <name evidence="3" type="ORF">NADFUDRAFT_51217</name>
</gene>
<dbReference type="OrthoDB" id="342264at2759"/>
<feature type="compositionally biased region" description="Basic and acidic residues" evidence="1">
    <location>
        <begin position="674"/>
        <end position="694"/>
    </location>
</feature>
<name>A0A1E3PL86_9ASCO</name>
<feature type="region of interest" description="Disordered" evidence="1">
    <location>
        <begin position="20"/>
        <end position="91"/>
    </location>
</feature>
<dbReference type="PANTHER" id="PTHR47667:SF1">
    <property type="entry name" value="REGULATOR OF TY1 TRANSPOSITION PROTEIN 107"/>
    <property type="match status" value="1"/>
</dbReference>
<dbReference type="CDD" id="cd18437">
    <property type="entry name" value="BRCT_BRC1_like_rpt3"/>
    <property type="match status" value="1"/>
</dbReference>
<feature type="domain" description="BRCT" evidence="2">
    <location>
        <begin position="105"/>
        <end position="211"/>
    </location>
</feature>
<evidence type="ECO:0000259" key="2">
    <source>
        <dbReference type="PROSITE" id="PS50172"/>
    </source>
</evidence>
<dbReference type="Gene3D" id="3.40.50.10190">
    <property type="entry name" value="BRCT domain"/>
    <property type="match status" value="5"/>
</dbReference>
<organism evidence="3 4">
    <name type="scientific">Nadsonia fulvescens var. elongata DSM 6958</name>
    <dbReference type="NCBI Taxonomy" id="857566"/>
    <lineage>
        <taxon>Eukaryota</taxon>
        <taxon>Fungi</taxon>
        <taxon>Dikarya</taxon>
        <taxon>Ascomycota</taxon>
        <taxon>Saccharomycotina</taxon>
        <taxon>Dipodascomycetes</taxon>
        <taxon>Dipodascales</taxon>
        <taxon>Dipodascales incertae sedis</taxon>
        <taxon>Nadsonia</taxon>
    </lineage>
</organism>
<accession>A0A1E3PL86</accession>
<evidence type="ECO:0000256" key="1">
    <source>
        <dbReference type="SAM" id="MobiDB-lite"/>
    </source>
</evidence>
<protein>
    <recommendedName>
        <fullName evidence="2">BRCT domain-containing protein</fullName>
    </recommendedName>
</protein>
<feature type="region of interest" description="Disordered" evidence="1">
    <location>
        <begin position="625"/>
        <end position="649"/>
    </location>
</feature>
<dbReference type="Pfam" id="PF16770">
    <property type="entry name" value="RTT107_BRCT_5"/>
    <property type="match status" value="1"/>
</dbReference>
<dbReference type="Pfam" id="PF00533">
    <property type="entry name" value="BRCT"/>
    <property type="match status" value="1"/>
</dbReference>
<dbReference type="EMBL" id="KV454409">
    <property type="protein sequence ID" value="ODQ65944.1"/>
    <property type="molecule type" value="Genomic_DNA"/>
</dbReference>
<reference evidence="3 4" key="1">
    <citation type="journal article" date="2016" name="Proc. Natl. Acad. Sci. U.S.A.">
        <title>Comparative genomics of biotechnologically important yeasts.</title>
        <authorList>
            <person name="Riley R."/>
            <person name="Haridas S."/>
            <person name="Wolfe K.H."/>
            <person name="Lopes M.R."/>
            <person name="Hittinger C.T."/>
            <person name="Goeker M."/>
            <person name="Salamov A.A."/>
            <person name="Wisecaver J.H."/>
            <person name="Long T.M."/>
            <person name="Calvey C.H."/>
            <person name="Aerts A.L."/>
            <person name="Barry K.W."/>
            <person name="Choi C."/>
            <person name="Clum A."/>
            <person name="Coughlan A.Y."/>
            <person name="Deshpande S."/>
            <person name="Douglass A.P."/>
            <person name="Hanson S.J."/>
            <person name="Klenk H.-P."/>
            <person name="LaButti K.M."/>
            <person name="Lapidus A."/>
            <person name="Lindquist E.A."/>
            <person name="Lipzen A.M."/>
            <person name="Meier-Kolthoff J.P."/>
            <person name="Ohm R.A."/>
            <person name="Otillar R.P."/>
            <person name="Pangilinan J.L."/>
            <person name="Peng Y."/>
            <person name="Rokas A."/>
            <person name="Rosa C.A."/>
            <person name="Scheuner C."/>
            <person name="Sibirny A.A."/>
            <person name="Slot J.C."/>
            <person name="Stielow J.B."/>
            <person name="Sun H."/>
            <person name="Kurtzman C.P."/>
            <person name="Blackwell M."/>
            <person name="Grigoriev I.V."/>
            <person name="Jeffries T.W."/>
        </authorList>
    </citation>
    <scope>NUCLEOTIDE SEQUENCE [LARGE SCALE GENOMIC DNA]</scope>
    <source>
        <strain evidence="3 4">DSM 6958</strain>
    </source>
</reference>
<dbReference type="SMART" id="SM00292">
    <property type="entry name" value="BRCT"/>
    <property type="match status" value="5"/>
</dbReference>
<dbReference type="InterPro" id="IPR053036">
    <property type="entry name" value="CellCycle_DNARepair_Reg"/>
</dbReference>
<feature type="compositionally biased region" description="Polar residues" evidence="1">
    <location>
        <begin position="36"/>
        <end position="58"/>
    </location>
</feature>
<dbReference type="SUPFAM" id="SSF52113">
    <property type="entry name" value="BRCT domain"/>
    <property type="match status" value="4"/>
</dbReference>
<keyword evidence="4" id="KW-1185">Reference proteome</keyword>
<proteinExistence type="predicted"/>
<dbReference type="GO" id="GO:0005634">
    <property type="term" value="C:nucleus"/>
    <property type="evidence" value="ECO:0007669"/>
    <property type="project" value="TreeGrafter"/>
</dbReference>
<dbReference type="GO" id="GO:1990683">
    <property type="term" value="P:DNA double-strand break attachment to nuclear envelope"/>
    <property type="evidence" value="ECO:0007669"/>
    <property type="project" value="TreeGrafter"/>
</dbReference>
<dbReference type="InterPro" id="IPR001357">
    <property type="entry name" value="BRCT_dom"/>
</dbReference>
<dbReference type="Proteomes" id="UP000095009">
    <property type="component" value="Unassembled WGS sequence"/>
</dbReference>
<evidence type="ECO:0000313" key="3">
    <source>
        <dbReference type="EMBL" id="ODQ65944.1"/>
    </source>
</evidence>
<feature type="domain" description="BRCT" evidence="2">
    <location>
        <begin position="212"/>
        <end position="322"/>
    </location>
</feature>
<feature type="domain" description="BRCT" evidence="2">
    <location>
        <begin position="869"/>
        <end position="930"/>
    </location>
</feature>
<evidence type="ECO:0000313" key="4">
    <source>
        <dbReference type="Proteomes" id="UP000095009"/>
    </source>
</evidence>
<sequence length="1063" mass="120355">MSSLSRNNNFDQILINHNNLESTPGALNRSYPPSSPSKLNSDPLTNTVNNQRSGQQGVPTVDTLKMGVPNTPLRSKYTGSSGFPSSPHQNYEEFSNNDFSITTGKRGHIFQNVKFYIIESNRLDSREKESLRTILRANGAVDIESTRRETDHKDPRIPLTNLTGISHIISADTEFPAYKEALEKWVCVVTPLWILTSLEYNRAVPVRPFSPDSKFIFRQVHVCCGNSISSDEKNALYQCVRAMGGLCSDVLTKLITHVVTKDESDDKASIARGFNENLFAANEANHSESESNPSKPISLILPSWILDCMLQRCVLDEKPYIFSEKNLKVLNDNRISDQTGTLLPSCLIFKNQSFYLGNDLNLPHYMQHSIKQLIKSCGGCIVASLNKATVYLGNYREGKAYVLASRRGMYVGNLTWLYSMTANYVWTLPTHNLLHYPCVKNGHPDFHGLSITLTSISGDARYYLNHLVELLGAVATKEMTNKNSHVISGSLESRKSKAAKAWGVQLMNHHWIEDSYANWCKMDENDPRYTQTGALTLGETNISKVIGHTFFNENILKQFYEDVEVSDYEEEQGRENSMDEGFRDVIEDSYTQEQEINTISTEQSHILKNSKNVIKYSQEIKPPKETVVQEQDNHGAVSTTTSVKSDYDSDVPEIPIKERKVSLVYNKPGYTKEKNNVQEKTEGSEIKTEEKLSQEKTSPISSTIIPNLSDNNIVSDSFEIMSSPRNQHTSRKAAQKAAEKLHNDMRDLTYFQKQISLKPHAIPLLPEEIEQKLIDKKRKAKLMEEGKENRRLLANRDAKSPSSPIKKRIRKQTPVEGGDVYDVSNLDGLGVSQKLIIHDKPTLPEVKYQMQALLTGVEGFRSVKKIKGLEELGIKIIEDPNEATHLFAPKLCRTKKFLLALARGPLIMNVNYLNDCIKKRTFLAPEDYILEDAESKDKFGVTVAEVMQRSKKLRGKLFDGIVINITTDVPDYNKDMKDIITCHGGICNVLYEAKNYQISPNGQFIVIGTDKSENIIKSFLNNMKRRELEDSSMKGYNVFTREWILMAVVRMRYELNDEFALRI</sequence>
<dbReference type="CDD" id="cd17743">
    <property type="entry name" value="BRCT_BRC1_like_rpt5"/>
    <property type="match status" value="1"/>
</dbReference>
<dbReference type="GO" id="GO:0035361">
    <property type="term" value="C:Cul8-RING ubiquitin ligase complex"/>
    <property type="evidence" value="ECO:0007669"/>
    <property type="project" value="TreeGrafter"/>
</dbReference>
<feature type="domain" description="BRCT" evidence="2">
    <location>
        <begin position="446"/>
        <end position="529"/>
    </location>
</feature>
<dbReference type="Pfam" id="PF12738">
    <property type="entry name" value="PTCB-BRCT"/>
    <property type="match status" value="1"/>
</dbReference>
<dbReference type="CDD" id="cd18439">
    <property type="entry name" value="BRCT_BRC1_like_rpt6"/>
    <property type="match status" value="1"/>
</dbReference>
<dbReference type="InterPro" id="IPR036420">
    <property type="entry name" value="BRCT_dom_sf"/>
</dbReference>
<feature type="region of interest" description="Disordered" evidence="1">
    <location>
        <begin position="674"/>
        <end position="703"/>
    </location>
</feature>
<dbReference type="AlphaFoldDB" id="A0A1E3PL86"/>
<feature type="compositionally biased region" description="Polar residues" evidence="1">
    <location>
        <begin position="77"/>
        <end position="91"/>
    </location>
</feature>
<feature type="domain" description="BRCT" evidence="2">
    <location>
        <begin position="953"/>
        <end position="1061"/>
    </location>
</feature>
<dbReference type="PROSITE" id="PS50172">
    <property type="entry name" value="BRCT"/>
    <property type="match status" value="5"/>
</dbReference>
<dbReference type="PANTHER" id="PTHR47667">
    <property type="entry name" value="REGULATOR OF TY1 TRANSPOSITION PROTEIN 107"/>
    <property type="match status" value="1"/>
</dbReference>
<dbReference type="STRING" id="857566.A0A1E3PL86"/>